<keyword evidence="8" id="KW-1185">Reference proteome</keyword>
<dbReference type="VEuPathDB" id="VectorBase:LDEU013446"/>
<keyword evidence="4 6" id="KW-1133">Transmembrane helix</keyword>
<dbReference type="OrthoDB" id="6538048at2759"/>
<evidence type="ECO:0000256" key="3">
    <source>
        <dbReference type="ARBA" id="ARBA00022692"/>
    </source>
</evidence>
<feature type="transmembrane region" description="Helical" evidence="6">
    <location>
        <begin position="77"/>
        <end position="95"/>
    </location>
</feature>
<name>A0A443RTL1_9ACAR</name>
<feature type="transmembrane region" description="Helical" evidence="6">
    <location>
        <begin position="6"/>
        <end position="26"/>
    </location>
</feature>
<dbReference type="InterPro" id="IPR001898">
    <property type="entry name" value="SLC13A/DASS"/>
</dbReference>
<accession>A0A443RTL1</accession>
<keyword evidence="5 6" id="KW-0472">Membrane</keyword>
<evidence type="ECO:0000256" key="5">
    <source>
        <dbReference type="ARBA" id="ARBA00023136"/>
    </source>
</evidence>
<feature type="transmembrane region" description="Helical" evidence="6">
    <location>
        <begin position="33"/>
        <end position="57"/>
    </location>
</feature>
<evidence type="ECO:0000256" key="2">
    <source>
        <dbReference type="ARBA" id="ARBA00006772"/>
    </source>
</evidence>
<dbReference type="GO" id="GO:0015137">
    <property type="term" value="F:citrate transmembrane transporter activity"/>
    <property type="evidence" value="ECO:0007669"/>
    <property type="project" value="TreeGrafter"/>
</dbReference>
<evidence type="ECO:0000313" key="8">
    <source>
        <dbReference type="Proteomes" id="UP000288716"/>
    </source>
</evidence>
<dbReference type="GO" id="GO:0015141">
    <property type="term" value="F:succinate transmembrane transporter activity"/>
    <property type="evidence" value="ECO:0007669"/>
    <property type="project" value="TreeGrafter"/>
</dbReference>
<organism evidence="7 8">
    <name type="scientific">Leptotrombidium deliense</name>
    <dbReference type="NCBI Taxonomy" id="299467"/>
    <lineage>
        <taxon>Eukaryota</taxon>
        <taxon>Metazoa</taxon>
        <taxon>Ecdysozoa</taxon>
        <taxon>Arthropoda</taxon>
        <taxon>Chelicerata</taxon>
        <taxon>Arachnida</taxon>
        <taxon>Acari</taxon>
        <taxon>Acariformes</taxon>
        <taxon>Trombidiformes</taxon>
        <taxon>Prostigmata</taxon>
        <taxon>Anystina</taxon>
        <taxon>Parasitengona</taxon>
        <taxon>Trombiculoidea</taxon>
        <taxon>Trombiculidae</taxon>
        <taxon>Leptotrombidium</taxon>
    </lineage>
</organism>
<dbReference type="AlphaFoldDB" id="A0A443RTL1"/>
<comment type="similarity">
    <text evidence="2">Belongs to the SLC13A/DASS transporter (TC 2.A.47) family. NADC subfamily.</text>
</comment>
<dbReference type="Proteomes" id="UP000288716">
    <property type="component" value="Unassembled WGS sequence"/>
</dbReference>
<dbReference type="EMBL" id="NCKV01037328">
    <property type="protein sequence ID" value="RWS18594.1"/>
    <property type="molecule type" value="Genomic_DNA"/>
</dbReference>
<evidence type="ECO:0000256" key="6">
    <source>
        <dbReference type="SAM" id="Phobius"/>
    </source>
</evidence>
<dbReference type="STRING" id="299467.A0A443RTL1"/>
<dbReference type="Pfam" id="PF00939">
    <property type="entry name" value="Na_sulph_symp"/>
    <property type="match status" value="1"/>
</dbReference>
<feature type="transmembrane region" description="Helical" evidence="6">
    <location>
        <begin position="116"/>
        <end position="135"/>
    </location>
</feature>
<gene>
    <name evidence="7" type="ORF">B4U80_05149</name>
</gene>
<evidence type="ECO:0000256" key="4">
    <source>
        <dbReference type="ARBA" id="ARBA00022989"/>
    </source>
</evidence>
<evidence type="ECO:0000313" key="7">
    <source>
        <dbReference type="EMBL" id="RWS18594.1"/>
    </source>
</evidence>
<evidence type="ECO:0000256" key="1">
    <source>
        <dbReference type="ARBA" id="ARBA00004141"/>
    </source>
</evidence>
<protein>
    <submittedName>
        <fullName evidence="7">Solute carrier family 13-like protein 2</fullName>
    </submittedName>
</protein>
<feature type="non-terminal residue" evidence="7">
    <location>
        <position position="200"/>
    </location>
</feature>
<dbReference type="PANTHER" id="PTHR10283">
    <property type="entry name" value="SOLUTE CARRIER FAMILY 13 MEMBER"/>
    <property type="match status" value="1"/>
</dbReference>
<proteinExistence type="inferred from homology"/>
<dbReference type="PANTHER" id="PTHR10283:SF82">
    <property type="entry name" value="SOLUTE CARRIER FAMILY 13 MEMBER 2"/>
    <property type="match status" value="1"/>
</dbReference>
<comment type="caution">
    <text evidence="7">The sequence shown here is derived from an EMBL/GenBank/DDBJ whole genome shotgun (WGS) entry which is preliminary data.</text>
</comment>
<reference evidence="7 8" key="1">
    <citation type="journal article" date="2018" name="Gigascience">
        <title>Genomes of trombidid mites reveal novel predicted allergens and laterally-transferred genes associated with secondary metabolism.</title>
        <authorList>
            <person name="Dong X."/>
            <person name="Chaisiri K."/>
            <person name="Xia D."/>
            <person name="Armstrong S.D."/>
            <person name="Fang Y."/>
            <person name="Donnelly M.J."/>
            <person name="Kadowaki T."/>
            <person name="McGarry J.W."/>
            <person name="Darby A.C."/>
            <person name="Makepeace B.L."/>
        </authorList>
    </citation>
    <scope>NUCLEOTIDE SEQUENCE [LARGE SCALE GENOMIC DNA]</scope>
    <source>
        <strain evidence="7">UoL-UT</strain>
    </source>
</reference>
<comment type="subcellular location">
    <subcellularLocation>
        <location evidence="1">Membrane</location>
        <topology evidence="1">Multi-pass membrane protein</topology>
    </subcellularLocation>
</comment>
<keyword evidence="3 6" id="KW-0812">Transmembrane</keyword>
<dbReference type="GO" id="GO:0005886">
    <property type="term" value="C:plasma membrane"/>
    <property type="evidence" value="ECO:0007669"/>
    <property type="project" value="TreeGrafter"/>
</dbReference>
<sequence>MYQISWRSLSIVLTPLILSPLLIFLYESKEARCGFMVLLMAVYWTLEPIPTPVTALLPVVLMPTLGLATTEDACKPYLQATNMLFLGCLMFAIAVENSNLHKRIALKILCFIGSDYKYLLLGFMLTTAFLGMWIINTAAAAMMLPIVDAVITEIFPENDIVDEAEVQLQPVQCTLQRDREEETIQINNTSNVTKDERIYQ</sequence>